<protein>
    <recommendedName>
        <fullName evidence="6">Phage tail protein</fullName>
    </recommendedName>
</protein>
<comment type="caution">
    <text evidence="2">The sequence shown here is derived from an EMBL/GenBank/DDBJ whole genome shotgun (WGS) entry which is preliminary data.</text>
</comment>
<feature type="region of interest" description="Disordered" evidence="1">
    <location>
        <begin position="1"/>
        <end position="22"/>
    </location>
</feature>
<reference evidence="3" key="4">
    <citation type="submission" date="2023-01" db="EMBL/GenBank/DDBJ databases">
        <title>Draft genome sequence of Methylobacterium oxalidis strain NBRC 107715.</title>
        <authorList>
            <person name="Sun Q."/>
            <person name="Mori K."/>
        </authorList>
    </citation>
    <scope>NUCLEOTIDE SEQUENCE</scope>
    <source>
        <strain evidence="3">NBRC 107715</strain>
    </source>
</reference>
<reference evidence="3" key="1">
    <citation type="journal article" date="2014" name="Int. J. Syst. Evol. Microbiol.">
        <title>Complete genome of a new Firmicutes species belonging to the dominant human colonic microbiota ('Ruminococcus bicirculans') reveals two chromosomes and a selective capacity to utilize plant glucans.</title>
        <authorList>
            <consortium name="NISC Comparative Sequencing Program"/>
            <person name="Wegmann U."/>
            <person name="Louis P."/>
            <person name="Goesmann A."/>
            <person name="Henrissat B."/>
            <person name="Duncan S.H."/>
            <person name="Flint H.J."/>
        </authorList>
    </citation>
    <scope>NUCLEOTIDE SEQUENCE</scope>
    <source>
        <strain evidence="3">NBRC 107715</strain>
    </source>
</reference>
<dbReference type="RefSeq" id="WP_147027123.1">
    <property type="nucleotide sequence ID" value="NZ_BJZU01000073.1"/>
</dbReference>
<accession>A0A512J6H9</accession>
<evidence type="ECO:0000313" key="2">
    <source>
        <dbReference type="EMBL" id="GEP05567.1"/>
    </source>
</evidence>
<gene>
    <name evidence="3" type="ORF">GCM10007888_38340</name>
    <name evidence="2" type="ORF">MOX02_36050</name>
</gene>
<dbReference type="InterPro" id="IPR010265">
    <property type="entry name" value="Phage_lambda_TipM"/>
</dbReference>
<dbReference type="Pfam" id="PF05939">
    <property type="entry name" value="Phage_min_tail"/>
    <property type="match status" value="1"/>
</dbReference>
<keyword evidence="5" id="KW-1185">Reference proteome</keyword>
<dbReference type="AlphaFoldDB" id="A0A512J6H9"/>
<name>A0A512J6H9_9HYPH</name>
<evidence type="ECO:0000313" key="4">
    <source>
        <dbReference type="Proteomes" id="UP000321960"/>
    </source>
</evidence>
<sequence length="121" mass="13171">MPYPAFPTLGRGTSGPVAPGSSKQVAPAILTANFGGRYSQRTGDGINPLPRDFTYRSAILPSAGIQTLEDFLGERAGYKPFTFLPPGEPAARQFTCEEWSVDYTSALFWTLTATFKENFDP</sequence>
<dbReference type="EMBL" id="BJZU01000073">
    <property type="protein sequence ID" value="GEP05567.1"/>
    <property type="molecule type" value="Genomic_DNA"/>
</dbReference>
<dbReference type="Proteomes" id="UP000321960">
    <property type="component" value="Unassembled WGS sequence"/>
</dbReference>
<organism evidence="2 4">
    <name type="scientific">Methylobacterium oxalidis</name>
    <dbReference type="NCBI Taxonomy" id="944322"/>
    <lineage>
        <taxon>Bacteria</taxon>
        <taxon>Pseudomonadati</taxon>
        <taxon>Pseudomonadota</taxon>
        <taxon>Alphaproteobacteria</taxon>
        <taxon>Hyphomicrobiales</taxon>
        <taxon>Methylobacteriaceae</taxon>
        <taxon>Methylobacterium</taxon>
    </lineage>
</organism>
<evidence type="ECO:0000313" key="5">
    <source>
        <dbReference type="Proteomes" id="UP001156856"/>
    </source>
</evidence>
<reference evidence="5" key="2">
    <citation type="journal article" date="2019" name="Int. J. Syst. Evol. Microbiol.">
        <title>The Global Catalogue of Microorganisms (GCM) 10K type strain sequencing project: providing services to taxonomists for standard genome sequencing and annotation.</title>
        <authorList>
            <consortium name="The Broad Institute Genomics Platform"/>
            <consortium name="The Broad Institute Genome Sequencing Center for Infectious Disease"/>
            <person name="Wu L."/>
            <person name="Ma J."/>
        </authorList>
    </citation>
    <scope>NUCLEOTIDE SEQUENCE [LARGE SCALE GENOMIC DNA]</scope>
    <source>
        <strain evidence="5">NBRC 107715</strain>
    </source>
</reference>
<dbReference type="OrthoDB" id="7995743at2"/>
<dbReference type="Proteomes" id="UP001156856">
    <property type="component" value="Unassembled WGS sequence"/>
</dbReference>
<evidence type="ECO:0000256" key="1">
    <source>
        <dbReference type="SAM" id="MobiDB-lite"/>
    </source>
</evidence>
<dbReference type="EMBL" id="BSPK01000072">
    <property type="protein sequence ID" value="GLS65452.1"/>
    <property type="molecule type" value="Genomic_DNA"/>
</dbReference>
<evidence type="ECO:0008006" key="6">
    <source>
        <dbReference type="Google" id="ProtNLM"/>
    </source>
</evidence>
<evidence type="ECO:0000313" key="3">
    <source>
        <dbReference type="EMBL" id="GLS65452.1"/>
    </source>
</evidence>
<proteinExistence type="predicted"/>
<reference evidence="2 4" key="3">
    <citation type="submission" date="2019-07" db="EMBL/GenBank/DDBJ databases">
        <title>Whole genome shotgun sequence of Methylobacterium oxalidis NBRC 107715.</title>
        <authorList>
            <person name="Hosoyama A."/>
            <person name="Uohara A."/>
            <person name="Ohji S."/>
            <person name="Ichikawa N."/>
        </authorList>
    </citation>
    <scope>NUCLEOTIDE SEQUENCE [LARGE SCALE GENOMIC DNA]</scope>
    <source>
        <strain evidence="2 4">NBRC 107715</strain>
    </source>
</reference>